<evidence type="ECO:0000256" key="5">
    <source>
        <dbReference type="ARBA" id="ARBA00022691"/>
    </source>
</evidence>
<dbReference type="Pfam" id="PF06325">
    <property type="entry name" value="PrmA"/>
    <property type="match status" value="1"/>
</dbReference>
<keyword evidence="8" id="KW-0689">Ribosomal protein</keyword>
<dbReference type="GO" id="GO:0016279">
    <property type="term" value="F:protein-lysine N-methyltransferase activity"/>
    <property type="evidence" value="ECO:0007669"/>
    <property type="project" value="TreeGrafter"/>
</dbReference>
<evidence type="ECO:0000313" key="9">
    <source>
        <dbReference type="Proteomes" id="UP000218896"/>
    </source>
</evidence>
<dbReference type="OrthoDB" id="9785995at2"/>
<comment type="caution">
    <text evidence="8">The sequence shown here is derived from an EMBL/GenBank/DDBJ whole genome shotgun (WGS) entry which is preliminary data.</text>
</comment>
<evidence type="ECO:0000313" key="8">
    <source>
        <dbReference type="EMBL" id="PAU81629.1"/>
    </source>
</evidence>
<dbReference type="CDD" id="cd02440">
    <property type="entry name" value="AdoMet_MTases"/>
    <property type="match status" value="1"/>
</dbReference>
<organism evidence="8 9">
    <name type="scientific">Halovibrio salipaludis</name>
    <dbReference type="NCBI Taxonomy" id="2032626"/>
    <lineage>
        <taxon>Bacteria</taxon>
        <taxon>Pseudomonadati</taxon>
        <taxon>Pseudomonadota</taxon>
        <taxon>Gammaproteobacteria</taxon>
        <taxon>Oceanospirillales</taxon>
        <taxon>Halomonadaceae</taxon>
        <taxon>Halovibrio</taxon>
    </lineage>
</organism>
<dbReference type="EMBL" id="NSKD01000001">
    <property type="protein sequence ID" value="PAU81629.1"/>
    <property type="molecule type" value="Genomic_DNA"/>
</dbReference>
<dbReference type="EC" id="2.1.1.-" evidence="6"/>
<dbReference type="AlphaFoldDB" id="A0A2A2FAH3"/>
<gene>
    <name evidence="6" type="primary">prmA</name>
    <name evidence="8" type="ORF">CK501_00295</name>
</gene>
<dbReference type="RefSeq" id="WP_095615736.1">
    <property type="nucleotide sequence ID" value="NZ_NSKD01000001.1"/>
</dbReference>
<comment type="function">
    <text evidence="6">Methylates ribosomal protein L11.</text>
</comment>
<dbReference type="InterPro" id="IPR029063">
    <property type="entry name" value="SAM-dependent_MTases_sf"/>
</dbReference>
<keyword evidence="8" id="KW-0687">Ribonucleoprotein</keyword>
<feature type="binding site" evidence="6">
    <location>
        <position position="191"/>
    </location>
    <ligand>
        <name>S-adenosyl-L-methionine</name>
        <dbReference type="ChEBI" id="CHEBI:59789"/>
    </ligand>
</feature>
<sequence length="298" mass="32825">MAWVQLHIQSDSEHAELLEQMLLEAGAEAVSMEDSEDTPLYEPERGSTPLWDSTTVTGLFQGDADLAGVQAQVAEAYHSVTQTHLESMETELLEDREWERAWMDDFRPERFGNRLWICPSWQDPPEPDAVNITLDPGLAFGSGTHPTTRLCLEWLDANPVRDLEVVDYGCGSGILGLAALKLGARHVVGTDNDPQALDASRDNARRNGIPDDALALYAPEDQPDTRCDLMLANILAQPLLSLAPTLAGQVRPGGRIVLSGILSSQADSISDRYAHWFHMQSPTEQEGWICLTGTRHTD</sequence>
<keyword evidence="9" id="KW-1185">Reference proteome</keyword>
<dbReference type="NCBIfam" id="TIGR00406">
    <property type="entry name" value="prmA"/>
    <property type="match status" value="1"/>
</dbReference>
<feature type="binding site" evidence="6">
    <location>
        <position position="169"/>
    </location>
    <ligand>
        <name>S-adenosyl-L-methionine</name>
        <dbReference type="ChEBI" id="CHEBI:59789"/>
    </ligand>
</feature>
<dbReference type="PANTHER" id="PTHR43648:SF1">
    <property type="entry name" value="ELECTRON TRANSFER FLAVOPROTEIN BETA SUBUNIT LYSINE METHYLTRANSFERASE"/>
    <property type="match status" value="1"/>
</dbReference>
<keyword evidence="3 6" id="KW-0489">Methyltransferase</keyword>
<dbReference type="HAMAP" id="MF_00735">
    <property type="entry name" value="Methyltr_PrmA"/>
    <property type="match status" value="1"/>
</dbReference>
<feature type="binding site" evidence="6">
    <location>
        <position position="148"/>
    </location>
    <ligand>
        <name>S-adenosyl-L-methionine</name>
        <dbReference type="ChEBI" id="CHEBI:59789"/>
    </ligand>
</feature>
<dbReference type="Proteomes" id="UP000218896">
    <property type="component" value="Unassembled WGS sequence"/>
</dbReference>
<comment type="similarity">
    <text evidence="1 6">Belongs to the methyltransferase superfamily. PrmA family.</text>
</comment>
<dbReference type="SUPFAM" id="SSF53335">
    <property type="entry name" value="S-adenosyl-L-methionine-dependent methyltransferases"/>
    <property type="match status" value="1"/>
</dbReference>
<proteinExistence type="inferred from homology"/>
<evidence type="ECO:0000256" key="1">
    <source>
        <dbReference type="ARBA" id="ARBA00009741"/>
    </source>
</evidence>
<evidence type="ECO:0000256" key="3">
    <source>
        <dbReference type="ARBA" id="ARBA00022603"/>
    </source>
</evidence>
<dbReference type="PANTHER" id="PTHR43648">
    <property type="entry name" value="ELECTRON TRANSFER FLAVOPROTEIN BETA SUBUNIT LYSINE METHYLTRANSFERASE"/>
    <property type="match status" value="1"/>
</dbReference>
<name>A0A2A2FAH3_9GAMM</name>
<keyword evidence="2 6" id="KW-0963">Cytoplasm</keyword>
<feature type="region of interest" description="Disordered" evidence="7">
    <location>
        <begin position="28"/>
        <end position="49"/>
    </location>
</feature>
<accession>A0A2A2FAH3</accession>
<dbReference type="InterPro" id="IPR004498">
    <property type="entry name" value="Ribosomal_PrmA_MeTrfase"/>
</dbReference>
<reference evidence="8 9" key="1">
    <citation type="submission" date="2017-08" db="EMBL/GenBank/DDBJ databases">
        <title>Halovibrio sewagensis sp. nov., isolated from wastewater of high salinity.</title>
        <authorList>
            <person name="Dong X."/>
            <person name="Zhang G."/>
        </authorList>
    </citation>
    <scope>NUCLEOTIDE SEQUENCE [LARGE SCALE GENOMIC DNA]</scope>
    <source>
        <strain evidence="8 9">YL5-2</strain>
    </source>
</reference>
<dbReference type="Gene3D" id="3.40.50.150">
    <property type="entry name" value="Vaccinia Virus protein VP39"/>
    <property type="match status" value="1"/>
</dbReference>
<comment type="subcellular location">
    <subcellularLocation>
        <location evidence="6">Cytoplasm</location>
    </subcellularLocation>
</comment>
<keyword evidence="4 6" id="KW-0808">Transferase</keyword>
<comment type="catalytic activity">
    <reaction evidence="6">
        <text>L-lysyl-[protein] + 3 S-adenosyl-L-methionine = N(6),N(6),N(6)-trimethyl-L-lysyl-[protein] + 3 S-adenosyl-L-homocysteine + 3 H(+)</text>
        <dbReference type="Rhea" id="RHEA:54192"/>
        <dbReference type="Rhea" id="RHEA-COMP:9752"/>
        <dbReference type="Rhea" id="RHEA-COMP:13826"/>
        <dbReference type="ChEBI" id="CHEBI:15378"/>
        <dbReference type="ChEBI" id="CHEBI:29969"/>
        <dbReference type="ChEBI" id="CHEBI:57856"/>
        <dbReference type="ChEBI" id="CHEBI:59789"/>
        <dbReference type="ChEBI" id="CHEBI:61961"/>
    </reaction>
</comment>
<dbReference type="InterPro" id="IPR050078">
    <property type="entry name" value="Ribosomal_L11_MeTrfase_PrmA"/>
</dbReference>
<dbReference type="GO" id="GO:0005840">
    <property type="term" value="C:ribosome"/>
    <property type="evidence" value="ECO:0007669"/>
    <property type="project" value="UniProtKB-KW"/>
</dbReference>
<keyword evidence="5 6" id="KW-0949">S-adenosyl-L-methionine</keyword>
<protein>
    <recommendedName>
        <fullName evidence="6">Ribosomal protein L11 methyltransferase</fullName>
        <shortName evidence="6">L11 Mtase</shortName>
        <ecNumber evidence="6">2.1.1.-</ecNumber>
    </recommendedName>
</protein>
<dbReference type="GO" id="GO:0005829">
    <property type="term" value="C:cytosol"/>
    <property type="evidence" value="ECO:0007669"/>
    <property type="project" value="TreeGrafter"/>
</dbReference>
<evidence type="ECO:0000256" key="7">
    <source>
        <dbReference type="SAM" id="MobiDB-lite"/>
    </source>
</evidence>
<evidence type="ECO:0000256" key="2">
    <source>
        <dbReference type="ARBA" id="ARBA00022490"/>
    </source>
</evidence>
<feature type="binding site" evidence="6">
    <location>
        <position position="233"/>
    </location>
    <ligand>
        <name>S-adenosyl-L-methionine</name>
        <dbReference type="ChEBI" id="CHEBI:59789"/>
    </ligand>
</feature>
<evidence type="ECO:0000256" key="4">
    <source>
        <dbReference type="ARBA" id="ARBA00022679"/>
    </source>
</evidence>
<dbReference type="PIRSF" id="PIRSF000401">
    <property type="entry name" value="RPL11_MTase"/>
    <property type="match status" value="1"/>
</dbReference>
<dbReference type="GO" id="GO:0032259">
    <property type="term" value="P:methylation"/>
    <property type="evidence" value="ECO:0007669"/>
    <property type="project" value="UniProtKB-KW"/>
</dbReference>
<evidence type="ECO:0000256" key="6">
    <source>
        <dbReference type="HAMAP-Rule" id="MF_00735"/>
    </source>
</evidence>